<dbReference type="AlphaFoldDB" id="A0A397V335"/>
<accession>A0A397V335</accession>
<dbReference type="EMBL" id="QKWP01000677">
    <property type="protein sequence ID" value="RIB16422.1"/>
    <property type="molecule type" value="Genomic_DNA"/>
</dbReference>
<sequence>LPSSNSKLAPPPVLTCEILSSQFHLATTVAVSPPPTIVFVPIFVTSTTASNTAFDPFENFSNSKTPGGLL</sequence>
<organism evidence="1 2">
    <name type="scientific">Gigaspora rosea</name>
    <dbReference type="NCBI Taxonomy" id="44941"/>
    <lineage>
        <taxon>Eukaryota</taxon>
        <taxon>Fungi</taxon>
        <taxon>Fungi incertae sedis</taxon>
        <taxon>Mucoromycota</taxon>
        <taxon>Glomeromycotina</taxon>
        <taxon>Glomeromycetes</taxon>
        <taxon>Diversisporales</taxon>
        <taxon>Gigasporaceae</taxon>
        <taxon>Gigaspora</taxon>
    </lineage>
</organism>
<dbReference type="Proteomes" id="UP000266673">
    <property type="component" value="Unassembled WGS sequence"/>
</dbReference>
<feature type="non-terminal residue" evidence="1">
    <location>
        <position position="1"/>
    </location>
</feature>
<proteinExistence type="predicted"/>
<keyword evidence="2" id="KW-1185">Reference proteome</keyword>
<gene>
    <name evidence="1" type="ORF">C2G38_1970370</name>
</gene>
<protein>
    <submittedName>
        <fullName evidence="1">Uncharacterized protein</fullName>
    </submittedName>
</protein>
<name>A0A397V335_9GLOM</name>
<reference evidence="1 2" key="1">
    <citation type="submission" date="2018-06" db="EMBL/GenBank/DDBJ databases">
        <title>Comparative genomics reveals the genomic features of Rhizophagus irregularis, R. cerebriforme, R. diaphanum and Gigaspora rosea, and their symbiotic lifestyle signature.</title>
        <authorList>
            <person name="Morin E."/>
            <person name="San Clemente H."/>
            <person name="Chen E.C.H."/>
            <person name="De La Providencia I."/>
            <person name="Hainaut M."/>
            <person name="Kuo A."/>
            <person name="Kohler A."/>
            <person name="Murat C."/>
            <person name="Tang N."/>
            <person name="Roy S."/>
            <person name="Loubradou J."/>
            <person name="Henrissat B."/>
            <person name="Grigoriev I.V."/>
            <person name="Corradi N."/>
            <person name="Roux C."/>
            <person name="Martin F.M."/>
        </authorList>
    </citation>
    <scope>NUCLEOTIDE SEQUENCE [LARGE SCALE GENOMIC DNA]</scope>
    <source>
        <strain evidence="1 2">DAOM 194757</strain>
    </source>
</reference>
<evidence type="ECO:0000313" key="2">
    <source>
        <dbReference type="Proteomes" id="UP000266673"/>
    </source>
</evidence>
<comment type="caution">
    <text evidence="1">The sequence shown here is derived from an EMBL/GenBank/DDBJ whole genome shotgun (WGS) entry which is preliminary data.</text>
</comment>
<evidence type="ECO:0000313" key="1">
    <source>
        <dbReference type="EMBL" id="RIB16422.1"/>
    </source>
</evidence>